<sequence length="114" mass="12020">METNKNLPSMPTPPPDVMGDPIALLDCLEKNAGGITEQDSKGTAFLHVVPIGKPRPPVGSHLRHISLGDDVVTHIGQSSLDGAGVYVSAEFGSALRSFAFPHAFESETVELLGE</sequence>
<dbReference type="Proteomes" id="UP000293345">
    <property type="component" value="Unassembled WGS sequence"/>
</dbReference>
<evidence type="ECO:0000313" key="1">
    <source>
        <dbReference type="EMBL" id="RXZ53420.1"/>
    </source>
</evidence>
<proteinExistence type="predicted"/>
<comment type="caution">
    <text evidence="1">The sequence shown here is derived from an EMBL/GenBank/DDBJ whole genome shotgun (WGS) entry which is preliminary data.</text>
</comment>
<organism evidence="1 2">
    <name type="scientific">Senegalimassilia faecalis</name>
    <dbReference type="NCBI Taxonomy" id="2509433"/>
    <lineage>
        <taxon>Bacteria</taxon>
        <taxon>Bacillati</taxon>
        <taxon>Actinomycetota</taxon>
        <taxon>Coriobacteriia</taxon>
        <taxon>Coriobacteriales</taxon>
        <taxon>Coriobacteriaceae</taxon>
        <taxon>Senegalimassilia</taxon>
    </lineage>
</organism>
<reference evidence="1 2" key="1">
    <citation type="submission" date="2019-01" db="EMBL/GenBank/DDBJ databases">
        <title>Senegalimassilia sp. nov. KGMB04484 isolated human feces.</title>
        <authorList>
            <person name="Han K.-I."/>
            <person name="Kim J.-S."/>
            <person name="Lee K.C."/>
            <person name="Suh M.K."/>
            <person name="Eom M.K."/>
            <person name="Lee J.H."/>
            <person name="Park S.-H."/>
            <person name="Kang S.W."/>
            <person name="Park J.-E."/>
            <person name="Oh B.S."/>
            <person name="Yu S.Y."/>
            <person name="Choi S.-H."/>
            <person name="Lee D.H."/>
            <person name="Yoon H."/>
            <person name="Kim B.-Y."/>
            <person name="Lee J.H."/>
            <person name="Lee J.-S."/>
        </authorList>
    </citation>
    <scope>NUCLEOTIDE SEQUENCE [LARGE SCALE GENOMIC DNA]</scope>
    <source>
        <strain evidence="1 2">KGMB04484</strain>
    </source>
</reference>
<gene>
    <name evidence="1" type="ORF">ET524_02120</name>
</gene>
<dbReference type="EMBL" id="SDPW01000001">
    <property type="protein sequence ID" value="RXZ53420.1"/>
    <property type="molecule type" value="Genomic_DNA"/>
</dbReference>
<dbReference type="RefSeq" id="WP_129423124.1">
    <property type="nucleotide sequence ID" value="NZ_SDPW01000001.1"/>
</dbReference>
<protein>
    <submittedName>
        <fullName evidence="1">Uncharacterized protein</fullName>
    </submittedName>
</protein>
<dbReference type="AlphaFoldDB" id="A0A4Q2JZL1"/>
<accession>A0A4Q2JZL1</accession>
<keyword evidence="2" id="KW-1185">Reference proteome</keyword>
<dbReference type="OrthoDB" id="9921113at2"/>
<name>A0A4Q2JZL1_9ACTN</name>
<evidence type="ECO:0000313" key="2">
    <source>
        <dbReference type="Proteomes" id="UP000293345"/>
    </source>
</evidence>